<evidence type="ECO:0000313" key="5">
    <source>
        <dbReference type="Proteomes" id="UP000247763"/>
    </source>
</evidence>
<evidence type="ECO:0000256" key="1">
    <source>
        <dbReference type="ARBA" id="ARBA00022737"/>
    </source>
</evidence>
<dbReference type="KEGG" id="phb:HYN04_08050"/>
<dbReference type="InterPro" id="IPR036770">
    <property type="entry name" value="Ankyrin_rpt-contain_sf"/>
</dbReference>
<dbReference type="SUPFAM" id="SSF48403">
    <property type="entry name" value="Ankyrin repeat"/>
    <property type="match status" value="1"/>
</dbReference>
<dbReference type="PANTHER" id="PTHR24193">
    <property type="entry name" value="ANKYRIN REPEAT PROTEIN"/>
    <property type="match status" value="1"/>
</dbReference>
<dbReference type="AlphaFoldDB" id="A0A2Z3HY12"/>
<gene>
    <name evidence="4" type="ORF">HYN04_08050</name>
</gene>
<accession>A0A2Z3HY12</accession>
<dbReference type="Gene3D" id="1.25.40.20">
    <property type="entry name" value="Ankyrin repeat-containing domain"/>
    <property type="match status" value="2"/>
</dbReference>
<organism evidence="4 5">
    <name type="scientific">Phenylobacterium parvum</name>
    <dbReference type="NCBI Taxonomy" id="2201350"/>
    <lineage>
        <taxon>Bacteria</taxon>
        <taxon>Pseudomonadati</taxon>
        <taxon>Pseudomonadota</taxon>
        <taxon>Alphaproteobacteria</taxon>
        <taxon>Caulobacterales</taxon>
        <taxon>Caulobacteraceae</taxon>
        <taxon>Phenylobacterium</taxon>
    </lineage>
</organism>
<dbReference type="GO" id="GO:0045944">
    <property type="term" value="P:positive regulation of transcription by RNA polymerase II"/>
    <property type="evidence" value="ECO:0007669"/>
    <property type="project" value="TreeGrafter"/>
</dbReference>
<dbReference type="Pfam" id="PF00023">
    <property type="entry name" value="Ank"/>
    <property type="match status" value="1"/>
</dbReference>
<proteinExistence type="predicted"/>
<dbReference type="OrthoDB" id="2575953at2"/>
<name>A0A2Z3HY12_9CAUL</name>
<dbReference type="GO" id="GO:0000976">
    <property type="term" value="F:transcription cis-regulatory region binding"/>
    <property type="evidence" value="ECO:0007669"/>
    <property type="project" value="TreeGrafter"/>
</dbReference>
<dbReference type="PANTHER" id="PTHR24193:SF121">
    <property type="entry name" value="ADA2A-CONTAINING COMPLEX COMPONENT 3, ISOFORM D"/>
    <property type="match status" value="1"/>
</dbReference>
<evidence type="ECO:0000313" key="4">
    <source>
        <dbReference type="EMBL" id="AWM77719.1"/>
    </source>
</evidence>
<sequence length="247" mass="26674">MCRRLRRSPPVMTPSRLRDLVRTWKTAAVGEVLRAQPDLLGHRDPRGRNWLHLACMVEPGPPERPAEAGIATASVLLDFGLGLDEPAFCEGAWRATPLWHAVSRGRNLDLARFLLERGADPGFCLYAAAWRSDLAAIDLLLACGAPVDETTSEDGATPFLWAVATSHFDSAQRLLEAGANPDHRGRDGLTALHLMIRKSSPAEALATVIGFGARGDIPGPDGRTAIDLLARKRDPALRSLAERLAAA</sequence>
<dbReference type="Pfam" id="PF12796">
    <property type="entry name" value="Ank_2"/>
    <property type="match status" value="1"/>
</dbReference>
<dbReference type="InterPro" id="IPR002110">
    <property type="entry name" value="Ankyrin_rpt"/>
</dbReference>
<evidence type="ECO:0000256" key="3">
    <source>
        <dbReference type="PROSITE-ProRule" id="PRU00023"/>
    </source>
</evidence>
<feature type="repeat" description="ANK" evidence="3">
    <location>
        <begin position="154"/>
        <end position="186"/>
    </location>
</feature>
<dbReference type="InterPro" id="IPR050663">
    <property type="entry name" value="Ankyrin-SOCS_Box"/>
</dbReference>
<keyword evidence="5" id="KW-1185">Reference proteome</keyword>
<dbReference type="PROSITE" id="PS50088">
    <property type="entry name" value="ANK_REPEAT"/>
    <property type="match status" value="1"/>
</dbReference>
<dbReference type="PROSITE" id="PS50297">
    <property type="entry name" value="ANK_REP_REGION"/>
    <property type="match status" value="1"/>
</dbReference>
<dbReference type="SMART" id="SM00248">
    <property type="entry name" value="ANK"/>
    <property type="match status" value="4"/>
</dbReference>
<dbReference type="Proteomes" id="UP000247763">
    <property type="component" value="Chromosome"/>
</dbReference>
<reference evidence="5" key="1">
    <citation type="submission" date="2018-05" db="EMBL/GenBank/DDBJ databases">
        <title>Genome sequencing of Phenylobacterium sp. HYN0004.</title>
        <authorList>
            <person name="Yi H."/>
            <person name="Baek C."/>
        </authorList>
    </citation>
    <scope>NUCLEOTIDE SEQUENCE [LARGE SCALE GENOMIC DNA]</scope>
    <source>
        <strain evidence="5">HYN0004</strain>
    </source>
</reference>
<evidence type="ECO:0000256" key="2">
    <source>
        <dbReference type="ARBA" id="ARBA00023043"/>
    </source>
</evidence>
<protein>
    <submittedName>
        <fullName evidence="4">Uncharacterized protein</fullName>
    </submittedName>
</protein>
<keyword evidence="2 3" id="KW-0040">ANK repeat</keyword>
<dbReference type="EMBL" id="CP029479">
    <property type="protein sequence ID" value="AWM77719.1"/>
    <property type="molecule type" value="Genomic_DNA"/>
</dbReference>
<keyword evidence="1" id="KW-0677">Repeat</keyword>